<evidence type="ECO:0000256" key="1">
    <source>
        <dbReference type="ARBA" id="ARBA00023125"/>
    </source>
</evidence>
<feature type="domain" description="Lsr2 DNA-binding" evidence="3">
    <location>
        <begin position="74"/>
        <end position="105"/>
    </location>
</feature>
<reference evidence="4 5" key="1">
    <citation type="submission" date="2020-07" db="EMBL/GenBank/DDBJ databases">
        <title>Sequencing the genomes of 1000 actinobacteria strains.</title>
        <authorList>
            <person name="Klenk H.-P."/>
        </authorList>
    </citation>
    <scope>NUCLEOTIDE SEQUENCE [LARGE SCALE GENOMIC DNA]</scope>
    <source>
        <strain evidence="4 5">DSM 26341</strain>
    </source>
</reference>
<accession>A0A7Z0AAI9</accession>
<name>A0A7Z0AAI9_9MICO</name>
<dbReference type="GO" id="GO:0003677">
    <property type="term" value="F:DNA binding"/>
    <property type="evidence" value="ECO:0007669"/>
    <property type="project" value="UniProtKB-KW"/>
</dbReference>
<dbReference type="Pfam" id="PF11774">
    <property type="entry name" value="Lsr2"/>
    <property type="match status" value="1"/>
</dbReference>
<dbReference type="InterPro" id="IPR042261">
    <property type="entry name" value="Lsr2-like_dimerization"/>
</dbReference>
<dbReference type="InterPro" id="IPR055370">
    <property type="entry name" value="Lsr2_DNA-bd"/>
</dbReference>
<evidence type="ECO:0000313" key="4">
    <source>
        <dbReference type="EMBL" id="NYI66103.1"/>
    </source>
</evidence>
<evidence type="ECO:0000259" key="3">
    <source>
        <dbReference type="Pfam" id="PF23359"/>
    </source>
</evidence>
<dbReference type="RefSeq" id="WP_179425230.1">
    <property type="nucleotide sequence ID" value="NZ_JACBZP010000001.1"/>
</dbReference>
<sequence length="112" mass="12598">MTTRSIVESDLSGAADAMETRLGYADTWYVVDLTKQEQQKLEAVLEPYLGSGRRALAKDTARKREVPETTSQERDEIRAWAVEQGFALADRGRIPKKIMAAYDRAHEVNRAA</sequence>
<dbReference type="Proteomes" id="UP000539111">
    <property type="component" value="Unassembled WGS sequence"/>
</dbReference>
<dbReference type="Pfam" id="PF23359">
    <property type="entry name" value="Lsr2_DNA-bd"/>
    <property type="match status" value="1"/>
</dbReference>
<keyword evidence="1" id="KW-0238">DNA-binding</keyword>
<dbReference type="EMBL" id="JACBZP010000001">
    <property type="protein sequence ID" value="NYI66103.1"/>
    <property type="molecule type" value="Genomic_DNA"/>
</dbReference>
<dbReference type="GO" id="GO:0016746">
    <property type="term" value="F:acyltransferase activity"/>
    <property type="evidence" value="ECO:0007669"/>
    <property type="project" value="InterPro"/>
</dbReference>
<keyword evidence="5" id="KW-1185">Reference proteome</keyword>
<dbReference type="Gene3D" id="3.30.60.230">
    <property type="entry name" value="Lsr2, dimerization domain"/>
    <property type="match status" value="1"/>
</dbReference>
<dbReference type="InterPro" id="IPR036625">
    <property type="entry name" value="E3-bd_dom_sf"/>
</dbReference>
<evidence type="ECO:0000313" key="5">
    <source>
        <dbReference type="Proteomes" id="UP000539111"/>
    </source>
</evidence>
<dbReference type="InterPro" id="IPR024412">
    <property type="entry name" value="Lsr2_dim_dom"/>
</dbReference>
<proteinExistence type="predicted"/>
<gene>
    <name evidence="4" type="ORF">BJY26_000409</name>
</gene>
<dbReference type="Gene3D" id="4.10.320.10">
    <property type="entry name" value="E3-binding domain"/>
    <property type="match status" value="1"/>
</dbReference>
<organism evidence="4 5">
    <name type="scientific">Spelaeicoccus albus</name>
    <dbReference type="NCBI Taxonomy" id="1280376"/>
    <lineage>
        <taxon>Bacteria</taxon>
        <taxon>Bacillati</taxon>
        <taxon>Actinomycetota</taxon>
        <taxon>Actinomycetes</taxon>
        <taxon>Micrococcales</taxon>
        <taxon>Brevibacteriaceae</taxon>
        <taxon>Spelaeicoccus</taxon>
    </lineage>
</organism>
<comment type="caution">
    <text evidence="4">The sequence shown here is derived from an EMBL/GenBank/DDBJ whole genome shotgun (WGS) entry which is preliminary data.</text>
</comment>
<evidence type="ECO:0008006" key="6">
    <source>
        <dbReference type="Google" id="ProtNLM"/>
    </source>
</evidence>
<dbReference type="AlphaFoldDB" id="A0A7Z0AAI9"/>
<feature type="domain" description="Lsr2 dimerization" evidence="2">
    <location>
        <begin position="7"/>
        <end position="55"/>
    </location>
</feature>
<evidence type="ECO:0000259" key="2">
    <source>
        <dbReference type="Pfam" id="PF11774"/>
    </source>
</evidence>
<protein>
    <recommendedName>
        <fullName evidence="6">Lsr2 protein</fullName>
    </recommendedName>
</protein>